<evidence type="ECO:0000313" key="10">
    <source>
        <dbReference type="Proteomes" id="UP000298390"/>
    </source>
</evidence>
<dbReference type="PANTHER" id="PTHR24305">
    <property type="entry name" value="CYTOCHROME P450"/>
    <property type="match status" value="1"/>
</dbReference>
<dbReference type="InterPro" id="IPR050121">
    <property type="entry name" value="Cytochrome_P450_monoxygenase"/>
</dbReference>
<gene>
    <name evidence="9" type="ORF">EVJ58_g5381</name>
</gene>
<keyword evidence="7" id="KW-0408">Iron</keyword>
<dbReference type="GO" id="GO:0004497">
    <property type="term" value="F:monooxygenase activity"/>
    <property type="evidence" value="ECO:0007669"/>
    <property type="project" value="UniProtKB-KW"/>
</dbReference>
<dbReference type="EMBL" id="SEKV01000273">
    <property type="protein sequence ID" value="TFY60060.1"/>
    <property type="molecule type" value="Genomic_DNA"/>
</dbReference>
<dbReference type="GO" id="GO:0016705">
    <property type="term" value="F:oxidoreductase activity, acting on paired donors, with incorporation or reduction of molecular oxygen"/>
    <property type="evidence" value="ECO:0007669"/>
    <property type="project" value="InterPro"/>
</dbReference>
<evidence type="ECO:0008006" key="11">
    <source>
        <dbReference type="Google" id="ProtNLM"/>
    </source>
</evidence>
<proteinExistence type="inferred from homology"/>
<dbReference type="SUPFAM" id="SSF48264">
    <property type="entry name" value="Cytochrome P450"/>
    <property type="match status" value="1"/>
</dbReference>
<organism evidence="9 10">
    <name type="scientific">Rhodofomes roseus</name>
    <dbReference type="NCBI Taxonomy" id="34475"/>
    <lineage>
        <taxon>Eukaryota</taxon>
        <taxon>Fungi</taxon>
        <taxon>Dikarya</taxon>
        <taxon>Basidiomycota</taxon>
        <taxon>Agaricomycotina</taxon>
        <taxon>Agaricomycetes</taxon>
        <taxon>Polyporales</taxon>
        <taxon>Rhodofomes</taxon>
    </lineage>
</organism>
<evidence type="ECO:0000256" key="7">
    <source>
        <dbReference type="ARBA" id="ARBA00023004"/>
    </source>
</evidence>
<comment type="caution">
    <text evidence="9">The sequence shown here is derived from an EMBL/GenBank/DDBJ whole genome shotgun (WGS) entry which is preliminary data.</text>
</comment>
<keyword evidence="5" id="KW-0479">Metal-binding</keyword>
<evidence type="ECO:0000256" key="5">
    <source>
        <dbReference type="ARBA" id="ARBA00022723"/>
    </source>
</evidence>
<dbReference type="GO" id="GO:0020037">
    <property type="term" value="F:heme binding"/>
    <property type="evidence" value="ECO:0007669"/>
    <property type="project" value="InterPro"/>
</dbReference>
<protein>
    <recommendedName>
        <fullName evidence="11">Cytochrome P450</fullName>
    </recommendedName>
</protein>
<dbReference type="Proteomes" id="UP000298390">
    <property type="component" value="Unassembled WGS sequence"/>
</dbReference>
<evidence type="ECO:0000256" key="1">
    <source>
        <dbReference type="ARBA" id="ARBA00001971"/>
    </source>
</evidence>
<evidence type="ECO:0000256" key="2">
    <source>
        <dbReference type="ARBA" id="ARBA00005179"/>
    </source>
</evidence>
<dbReference type="Pfam" id="PF00067">
    <property type="entry name" value="p450"/>
    <property type="match status" value="1"/>
</dbReference>
<sequence length="373" mass="41685">MLIDEEEIFQETDIALQITQMAFGTTLLSITGRHHAKQRKLLSPVFSVNHMRHMLPLFYEIGRKIRDAISAQVGDAKAEVNVLGWMNRSALEFIGQGGLGYSFDPLITESKDAYADTLKSLLPNLDVNLRFQFLIPLARQIFPTWLLRVFVNTFSATSNIGRTRDNINEMFERAKEVYASKKRALAAGEAELAKQTAQGKDLVSILMQANSVADEDQRLPEEDVISLMSMFTFAATETSSNALSRILNVLAKHPDYQARLREELLEARAADGLLSYDELNHLPLLDGVIRETLRLHPPVTMLFRVYADFPPRMTTEADESCSATRDTVLPLSDPVFTTDGKQIASIAVPKGSQFLLGFMGCNLSRTIWGEDAL</sequence>
<keyword evidence="4" id="KW-0349">Heme</keyword>
<dbReference type="Gene3D" id="1.10.630.10">
    <property type="entry name" value="Cytochrome P450"/>
    <property type="match status" value="1"/>
</dbReference>
<dbReference type="GO" id="GO:0005506">
    <property type="term" value="F:iron ion binding"/>
    <property type="evidence" value="ECO:0007669"/>
    <property type="project" value="InterPro"/>
</dbReference>
<reference evidence="9 10" key="1">
    <citation type="submission" date="2019-01" db="EMBL/GenBank/DDBJ databases">
        <title>Genome sequencing of the rare red list fungi Fomitopsis rosea.</title>
        <authorList>
            <person name="Buettner E."/>
            <person name="Kellner H."/>
        </authorList>
    </citation>
    <scope>NUCLEOTIDE SEQUENCE [LARGE SCALE GENOMIC DNA]</scope>
    <source>
        <strain evidence="9 10">DSM 105464</strain>
    </source>
</reference>
<keyword evidence="6" id="KW-0560">Oxidoreductase</keyword>
<evidence type="ECO:0000256" key="8">
    <source>
        <dbReference type="ARBA" id="ARBA00023033"/>
    </source>
</evidence>
<dbReference type="InterPro" id="IPR036396">
    <property type="entry name" value="Cyt_P450_sf"/>
</dbReference>
<evidence type="ECO:0000256" key="6">
    <source>
        <dbReference type="ARBA" id="ARBA00023002"/>
    </source>
</evidence>
<dbReference type="PANTHER" id="PTHR24305:SF166">
    <property type="entry name" value="CYTOCHROME P450 12A4, MITOCHONDRIAL-RELATED"/>
    <property type="match status" value="1"/>
</dbReference>
<evidence type="ECO:0000313" key="9">
    <source>
        <dbReference type="EMBL" id="TFY60060.1"/>
    </source>
</evidence>
<dbReference type="STRING" id="34475.A0A4Y9YDG6"/>
<evidence type="ECO:0000256" key="4">
    <source>
        <dbReference type="ARBA" id="ARBA00022617"/>
    </source>
</evidence>
<comment type="similarity">
    <text evidence="3">Belongs to the cytochrome P450 family.</text>
</comment>
<dbReference type="AlphaFoldDB" id="A0A4Y9YDG6"/>
<dbReference type="InterPro" id="IPR001128">
    <property type="entry name" value="Cyt_P450"/>
</dbReference>
<name>A0A4Y9YDG6_9APHY</name>
<comment type="pathway">
    <text evidence="2">Secondary metabolite biosynthesis.</text>
</comment>
<keyword evidence="8" id="KW-0503">Monooxygenase</keyword>
<comment type="cofactor">
    <cofactor evidence="1">
        <name>heme</name>
        <dbReference type="ChEBI" id="CHEBI:30413"/>
    </cofactor>
</comment>
<accession>A0A4Y9YDG6</accession>
<evidence type="ECO:0000256" key="3">
    <source>
        <dbReference type="ARBA" id="ARBA00010617"/>
    </source>
</evidence>